<dbReference type="Proteomes" id="UP000053424">
    <property type="component" value="Unassembled WGS sequence"/>
</dbReference>
<accession>A0A0C3CXA5</accession>
<gene>
    <name evidence="2" type="ORF">M413DRAFT_437963</name>
</gene>
<proteinExistence type="predicted"/>
<feature type="compositionally biased region" description="Basic and acidic residues" evidence="1">
    <location>
        <begin position="1"/>
        <end position="10"/>
    </location>
</feature>
<feature type="region of interest" description="Disordered" evidence="1">
    <location>
        <begin position="1"/>
        <end position="53"/>
    </location>
</feature>
<dbReference type="EMBL" id="KN831768">
    <property type="protein sequence ID" value="KIM48784.1"/>
    <property type="molecule type" value="Genomic_DNA"/>
</dbReference>
<sequence length="53" mass="5967">MTFHKEDNERRRRPSQRRPPQSQLVSGQSKVFDGLPEIGGNHEIDGSTCDGSK</sequence>
<reference evidence="3" key="2">
    <citation type="submission" date="2015-01" db="EMBL/GenBank/DDBJ databases">
        <title>Evolutionary Origins and Diversification of the Mycorrhizal Mutualists.</title>
        <authorList>
            <consortium name="DOE Joint Genome Institute"/>
            <consortium name="Mycorrhizal Genomics Consortium"/>
            <person name="Kohler A."/>
            <person name="Kuo A."/>
            <person name="Nagy L.G."/>
            <person name="Floudas D."/>
            <person name="Copeland A."/>
            <person name="Barry K.W."/>
            <person name="Cichocki N."/>
            <person name="Veneault-Fourrey C."/>
            <person name="LaButti K."/>
            <person name="Lindquist E.A."/>
            <person name="Lipzen A."/>
            <person name="Lundell T."/>
            <person name="Morin E."/>
            <person name="Murat C."/>
            <person name="Riley R."/>
            <person name="Ohm R."/>
            <person name="Sun H."/>
            <person name="Tunlid A."/>
            <person name="Henrissat B."/>
            <person name="Grigoriev I.V."/>
            <person name="Hibbett D.S."/>
            <person name="Martin F."/>
        </authorList>
    </citation>
    <scope>NUCLEOTIDE SEQUENCE [LARGE SCALE GENOMIC DNA]</scope>
    <source>
        <strain evidence="3">h7</strain>
    </source>
</reference>
<evidence type="ECO:0000313" key="2">
    <source>
        <dbReference type="EMBL" id="KIM48784.1"/>
    </source>
</evidence>
<organism evidence="2 3">
    <name type="scientific">Hebeloma cylindrosporum</name>
    <dbReference type="NCBI Taxonomy" id="76867"/>
    <lineage>
        <taxon>Eukaryota</taxon>
        <taxon>Fungi</taxon>
        <taxon>Dikarya</taxon>
        <taxon>Basidiomycota</taxon>
        <taxon>Agaricomycotina</taxon>
        <taxon>Agaricomycetes</taxon>
        <taxon>Agaricomycetidae</taxon>
        <taxon>Agaricales</taxon>
        <taxon>Agaricineae</taxon>
        <taxon>Hymenogastraceae</taxon>
        <taxon>Hebeloma</taxon>
    </lineage>
</organism>
<dbReference type="AlphaFoldDB" id="A0A0C3CXA5"/>
<dbReference type="HOGENOM" id="CLU_3068891_0_0_1"/>
<evidence type="ECO:0000313" key="3">
    <source>
        <dbReference type="Proteomes" id="UP000053424"/>
    </source>
</evidence>
<reference evidence="2 3" key="1">
    <citation type="submission" date="2014-04" db="EMBL/GenBank/DDBJ databases">
        <authorList>
            <consortium name="DOE Joint Genome Institute"/>
            <person name="Kuo A."/>
            <person name="Gay G."/>
            <person name="Dore J."/>
            <person name="Kohler A."/>
            <person name="Nagy L.G."/>
            <person name="Floudas D."/>
            <person name="Copeland A."/>
            <person name="Barry K.W."/>
            <person name="Cichocki N."/>
            <person name="Veneault-Fourrey C."/>
            <person name="LaButti K."/>
            <person name="Lindquist E.A."/>
            <person name="Lipzen A."/>
            <person name="Lundell T."/>
            <person name="Morin E."/>
            <person name="Murat C."/>
            <person name="Sun H."/>
            <person name="Tunlid A."/>
            <person name="Henrissat B."/>
            <person name="Grigoriev I.V."/>
            <person name="Hibbett D.S."/>
            <person name="Martin F."/>
            <person name="Nordberg H.P."/>
            <person name="Cantor M.N."/>
            <person name="Hua S.X."/>
        </authorList>
    </citation>
    <scope>NUCLEOTIDE SEQUENCE [LARGE SCALE GENOMIC DNA]</scope>
    <source>
        <strain evidence="3">h7</strain>
    </source>
</reference>
<keyword evidence="3" id="KW-1185">Reference proteome</keyword>
<evidence type="ECO:0000256" key="1">
    <source>
        <dbReference type="SAM" id="MobiDB-lite"/>
    </source>
</evidence>
<protein>
    <submittedName>
        <fullName evidence="2">Uncharacterized protein</fullName>
    </submittedName>
</protein>
<name>A0A0C3CXA5_HEBCY</name>